<gene>
    <name evidence="3" type="ORF">D0862_15209</name>
</gene>
<dbReference type="InterPro" id="IPR002052">
    <property type="entry name" value="DNA_methylase_N6_adenine_CS"/>
</dbReference>
<sequence>MATEANSARIGNYARILNPQQQNLDAFPRDSHRSPLQVLSSMLEQRPRECDLWMQTLRAPRFYGSAAGQQGRADAVPIHSDKKFGNALLGHVSAVADSPRGPIRRGNSCGSTPEAKVVLVDRGVERRLGPRVSRQDYRGLAGCITSITAGFAGNKHEARVRSQAAYRHHYQDVRESGPRERLLEFRLQEGWGPLCEFFGREVPDMPFPHVNKEESNRLAFETIARIGMKRLRRHSMACSSLPDCSAEEFRSSLEPLQRIARYRGEWTTTTEFELGTHHQIEIEMIEKPFVQEKPRAAKKRKLDTNESSDSVQPTPTQVELPEDLLPTLAENDNSPSSQDYKMTLHPTHAPPANDPTPTGQYTTNSTPYPTTLNISTPPHHQPHTFHLPPHSTFSLTNCHHSTSFRNSLRAQASLEDRPRHTFDLILLDPPWPNRSIKRTHRTPWGSNYTVPHTLSDLTDLLYSLDLEMLMSPSSFVGVWITNKPSIREMILHPEEGWFAAWGVELVEEWIWLKCTAKGEP</sequence>
<dbReference type="GO" id="GO:0008168">
    <property type="term" value="F:methyltransferase activity"/>
    <property type="evidence" value="ECO:0007669"/>
    <property type="project" value="InterPro"/>
</dbReference>
<dbReference type="PANTHER" id="PTHR12829">
    <property type="entry name" value="N6-ADENOSINE-METHYLTRANSFERASE"/>
    <property type="match status" value="1"/>
</dbReference>
<dbReference type="PANTHER" id="PTHR12829:SF4">
    <property type="entry name" value="N(6)-ADENINE-SPECIFIC METHYLTRANSFERASE METTL4"/>
    <property type="match status" value="1"/>
</dbReference>
<dbReference type="Gene3D" id="3.40.50.300">
    <property type="entry name" value="P-loop containing nucleotide triphosphate hydrolases"/>
    <property type="match status" value="1"/>
</dbReference>
<dbReference type="InterPro" id="IPR040632">
    <property type="entry name" value="Sulfotransfer_4"/>
</dbReference>
<feature type="compositionally biased region" description="Polar residues" evidence="2">
    <location>
        <begin position="305"/>
        <end position="317"/>
    </location>
</feature>
<accession>A0A3M7DP96</accession>
<organism evidence="3 4">
    <name type="scientific">Hortaea werneckii</name>
    <name type="common">Black yeast</name>
    <name type="synonym">Cladosporium werneckii</name>
    <dbReference type="NCBI Taxonomy" id="91943"/>
    <lineage>
        <taxon>Eukaryota</taxon>
        <taxon>Fungi</taxon>
        <taxon>Dikarya</taxon>
        <taxon>Ascomycota</taxon>
        <taxon>Pezizomycotina</taxon>
        <taxon>Dothideomycetes</taxon>
        <taxon>Dothideomycetidae</taxon>
        <taxon>Mycosphaerellales</taxon>
        <taxon>Teratosphaeriaceae</taxon>
        <taxon>Hortaea</taxon>
    </lineage>
</organism>
<dbReference type="Pfam" id="PF05063">
    <property type="entry name" value="MT-A70"/>
    <property type="match status" value="1"/>
</dbReference>
<dbReference type="GO" id="GO:0032259">
    <property type="term" value="P:methylation"/>
    <property type="evidence" value="ECO:0007669"/>
    <property type="project" value="InterPro"/>
</dbReference>
<name>A0A3M7DP96_HORWE</name>
<comment type="similarity">
    <text evidence="1">Belongs to the MT-A70-like family.</text>
</comment>
<evidence type="ECO:0000313" key="3">
    <source>
        <dbReference type="EMBL" id="RMY66231.1"/>
    </source>
</evidence>
<dbReference type="PROSITE" id="PS51143">
    <property type="entry name" value="MT_A70"/>
    <property type="match status" value="1"/>
</dbReference>
<dbReference type="GO" id="GO:0005634">
    <property type="term" value="C:nucleus"/>
    <property type="evidence" value="ECO:0007669"/>
    <property type="project" value="TreeGrafter"/>
</dbReference>
<dbReference type="PROSITE" id="PS00092">
    <property type="entry name" value="N6_MTASE"/>
    <property type="match status" value="1"/>
</dbReference>
<dbReference type="InterPro" id="IPR007757">
    <property type="entry name" value="MT-A70-like"/>
</dbReference>
<dbReference type="AlphaFoldDB" id="A0A3M7DP96"/>
<dbReference type="EMBL" id="QWIQ01001371">
    <property type="protein sequence ID" value="RMY66231.1"/>
    <property type="molecule type" value="Genomic_DNA"/>
</dbReference>
<proteinExistence type="inferred from homology"/>
<dbReference type="Proteomes" id="UP000281468">
    <property type="component" value="Unassembled WGS sequence"/>
</dbReference>
<evidence type="ECO:0000313" key="4">
    <source>
        <dbReference type="Proteomes" id="UP000281468"/>
    </source>
</evidence>
<dbReference type="GO" id="GO:0003676">
    <property type="term" value="F:nucleic acid binding"/>
    <property type="evidence" value="ECO:0007669"/>
    <property type="project" value="InterPro"/>
</dbReference>
<dbReference type="Pfam" id="PF17784">
    <property type="entry name" value="Sulfotransfer_4"/>
    <property type="match status" value="1"/>
</dbReference>
<evidence type="ECO:0000256" key="1">
    <source>
        <dbReference type="PROSITE-ProRule" id="PRU00489"/>
    </source>
</evidence>
<dbReference type="InterPro" id="IPR027417">
    <property type="entry name" value="P-loop_NTPase"/>
</dbReference>
<comment type="caution">
    <text evidence="3">The sequence shown here is derived from an EMBL/GenBank/DDBJ whole genome shotgun (WGS) entry which is preliminary data.</text>
</comment>
<feature type="non-terminal residue" evidence="3">
    <location>
        <position position="520"/>
    </location>
</feature>
<feature type="compositionally biased region" description="Polar residues" evidence="2">
    <location>
        <begin position="330"/>
        <end position="340"/>
    </location>
</feature>
<evidence type="ECO:0000256" key="2">
    <source>
        <dbReference type="SAM" id="MobiDB-lite"/>
    </source>
</evidence>
<feature type="region of interest" description="Disordered" evidence="2">
    <location>
        <begin position="291"/>
        <end position="361"/>
    </location>
</feature>
<evidence type="ECO:0008006" key="5">
    <source>
        <dbReference type="Google" id="ProtNLM"/>
    </source>
</evidence>
<protein>
    <recommendedName>
        <fullName evidence="5">MT-A70-domain-containing protein</fullName>
    </recommendedName>
</protein>
<reference evidence="3 4" key="1">
    <citation type="journal article" date="2018" name="BMC Genomics">
        <title>Genomic evidence for intraspecific hybridization in a clonal and extremely halotolerant yeast.</title>
        <authorList>
            <person name="Gostincar C."/>
            <person name="Stajich J.E."/>
            <person name="Zupancic J."/>
            <person name="Zalar P."/>
            <person name="Gunde-Cimerman N."/>
        </authorList>
    </citation>
    <scope>NUCLEOTIDE SEQUENCE [LARGE SCALE GENOMIC DNA]</scope>
    <source>
        <strain evidence="3 4">EXF-171</strain>
    </source>
</reference>